<gene>
    <name evidence="9" type="ORF">GCM10023340_00090</name>
</gene>
<keyword evidence="4" id="KW-0227">DNA damage</keyword>
<keyword evidence="7" id="KW-0234">DNA repair</keyword>
<dbReference type="SUPFAM" id="SSF51658">
    <property type="entry name" value="Xylose isomerase-like"/>
    <property type="match status" value="1"/>
</dbReference>
<evidence type="ECO:0000256" key="7">
    <source>
        <dbReference type="ARBA" id="ARBA00023204"/>
    </source>
</evidence>
<dbReference type="Proteomes" id="UP001500221">
    <property type="component" value="Unassembled WGS sequence"/>
</dbReference>
<protein>
    <submittedName>
        <fullName evidence="9">Deoxyribonuclease IV</fullName>
    </submittedName>
</protein>
<keyword evidence="3" id="KW-0479">Metal-binding</keyword>
<feature type="domain" description="Xylose isomerase-like TIM barrel" evidence="8">
    <location>
        <begin position="28"/>
        <end position="265"/>
    </location>
</feature>
<evidence type="ECO:0000256" key="2">
    <source>
        <dbReference type="ARBA" id="ARBA00005340"/>
    </source>
</evidence>
<sequence>MAASPLRFGAHVDQVDPIAEARARQAPLVQFFLGDPQSYDGPVVAYTGGAEALRDDAAAAGVDLYVHAPYLINVATTNNRIRIPSRKLLQQHVDAAASIGAKGLIVHGGHVNKSDDPEKGFDNWRKAIAATDLKLPLLIENTAGGDNAMARHLDRIGRVWEAISTAEGFEQVGFCLDTCHAHAGGIDLVGVVEAVRAITGRIDLVHCNDSRDDADSGADRHANLGAGRIDAELLAAVVREADAPVVLETPGGAAEHTADLAWLRERV</sequence>
<dbReference type="NCBIfam" id="NF002198">
    <property type="entry name" value="PRK01060.1-3"/>
    <property type="match status" value="1"/>
</dbReference>
<dbReference type="PANTHER" id="PTHR21445">
    <property type="entry name" value="ENDONUCLEASE IV ENDODEOXYRIBONUCLEASE IV"/>
    <property type="match status" value="1"/>
</dbReference>
<dbReference type="PROSITE" id="PS51432">
    <property type="entry name" value="AP_NUCLEASE_F2_4"/>
    <property type="match status" value="1"/>
</dbReference>
<evidence type="ECO:0000259" key="8">
    <source>
        <dbReference type="Pfam" id="PF01261"/>
    </source>
</evidence>
<dbReference type="InterPro" id="IPR036237">
    <property type="entry name" value="Xyl_isomerase-like_sf"/>
</dbReference>
<dbReference type="EMBL" id="BAABKG010000001">
    <property type="protein sequence ID" value="GAA5140259.1"/>
    <property type="molecule type" value="Genomic_DNA"/>
</dbReference>
<dbReference type="InterPro" id="IPR018246">
    <property type="entry name" value="AP_endonuc_F2_Zn_BS"/>
</dbReference>
<dbReference type="Pfam" id="PF01261">
    <property type="entry name" value="AP_endonuc_2"/>
    <property type="match status" value="1"/>
</dbReference>
<name>A0ABP9P435_9ACTN</name>
<dbReference type="PROSITE" id="PS00730">
    <property type="entry name" value="AP_NUCLEASE_F2_2"/>
    <property type="match status" value="1"/>
</dbReference>
<reference evidence="10" key="1">
    <citation type="journal article" date="2019" name="Int. J. Syst. Evol. Microbiol.">
        <title>The Global Catalogue of Microorganisms (GCM) 10K type strain sequencing project: providing services to taxonomists for standard genome sequencing and annotation.</title>
        <authorList>
            <consortium name="The Broad Institute Genomics Platform"/>
            <consortium name="The Broad Institute Genome Sequencing Center for Infectious Disease"/>
            <person name="Wu L."/>
            <person name="Ma J."/>
        </authorList>
    </citation>
    <scope>NUCLEOTIDE SEQUENCE [LARGE SCALE GENOMIC DNA]</scope>
    <source>
        <strain evidence="10">JCM 18459</strain>
    </source>
</reference>
<evidence type="ECO:0000256" key="1">
    <source>
        <dbReference type="ARBA" id="ARBA00001947"/>
    </source>
</evidence>
<dbReference type="RefSeq" id="WP_345452950.1">
    <property type="nucleotide sequence ID" value="NZ_BAABKG010000001.1"/>
</dbReference>
<comment type="cofactor">
    <cofactor evidence="1">
        <name>Zn(2+)</name>
        <dbReference type="ChEBI" id="CHEBI:29105"/>
    </cofactor>
</comment>
<evidence type="ECO:0000313" key="9">
    <source>
        <dbReference type="EMBL" id="GAA5140259.1"/>
    </source>
</evidence>
<evidence type="ECO:0000256" key="5">
    <source>
        <dbReference type="ARBA" id="ARBA00022801"/>
    </source>
</evidence>
<dbReference type="InterPro" id="IPR013022">
    <property type="entry name" value="Xyl_isomerase-like_TIM-brl"/>
</dbReference>
<dbReference type="PANTHER" id="PTHR21445:SF0">
    <property type="entry name" value="APURINIC-APYRIMIDINIC ENDONUCLEASE"/>
    <property type="match status" value="1"/>
</dbReference>
<accession>A0ABP9P435</accession>
<keyword evidence="10" id="KW-1185">Reference proteome</keyword>
<keyword evidence="5" id="KW-0378">Hydrolase</keyword>
<comment type="caution">
    <text evidence="9">The sequence shown here is derived from an EMBL/GenBank/DDBJ whole genome shotgun (WGS) entry which is preliminary data.</text>
</comment>
<proteinExistence type="inferred from homology"/>
<evidence type="ECO:0000256" key="3">
    <source>
        <dbReference type="ARBA" id="ARBA00022723"/>
    </source>
</evidence>
<comment type="similarity">
    <text evidence="2">Belongs to the AP endonuclease 2 family.</text>
</comment>
<dbReference type="InterPro" id="IPR001719">
    <property type="entry name" value="AP_endonuc_2"/>
</dbReference>
<organism evidence="9 10">
    <name type="scientific">Nocardioides marinquilinus</name>
    <dbReference type="NCBI Taxonomy" id="1210400"/>
    <lineage>
        <taxon>Bacteria</taxon>
        <taxon>Bacillati</taxon>
        <taxon>Actinomycetota</taxon>
        <taxon>Actinomycetes</taxon>
        <taxon>Propionibacteriales</taxon>
        <taxon>Nocardioidaceae</taxon>
        <taxon>Nocardioides</taxon>
    </lineage>
</organism>
<dbReference type="PROSITE" id="PS00729">
    <property type="entry name" value="AP_NUCLEASE_F2_1"/>
    <property type="match status" value="1"/>
</dbReference>
<evidence type="ECO:0000256" key="6">
    <source>
        <dbReference type="ARBA" id="ARBA00022833"/>
    </source>
</evidence>
<evidence type="ECO:0000256" key="4">
    <source>
        <dbReference type="ARBA" id="ARBA00022763"/>
    </source>
</evidence>
<evidence type="ECO:0000313" key="10">
    <source>
        <dbReference type="Proteomes" id="UP001500221"/>
    </source>
</evidence>
<dbReference type="Gene3D" id="3.20.20.150">
    <property type="entry name" value="Divalent-metal-dependent TIM barrel enzymes"/>
    <property type="match status" value="1"/>
</dbReference>
<keyword evidence="6" id="KW-0862">Zinc</keyword>
<dbReference type="SMART" id="SM00518">
    <property type="entry name" value="AP2Ec"/>
    <property type="match status" value="1"/>
</dbReference>